<accession>A0A2T4Z1Y7</accession>
<dbReference type="EMBL" id="PZZP01000003">
    <property type="protein sequence ID" value="PTM54773.1"/>
    <property type="molecule type" value="Genomic_DNA"/>
</dbReference>
<dbReference type="Proteomes" id="UP000241639">
    <property type="component" value="Unassembled WGS sequence"/>
</dbReference>
<dbReference type="AlphaFoldDB" id="A0A2T4Z1Y7"/>
<gene>
    <name evidence="1" type="ORF">C8J48_3425</name>
</gene>
<name>A0A2T4Z1Y7_9BACL</name>
<comment type="caution">
    <text evidence="1">The sequence shown here is derived from an EMBL/GenBank/DDBJ whole genome shotgun (WGS) entry which is preliminary data.</text>
</comment>
<evidence type="ECO:0000313" key="1">
    <source>
        <dbReference type="EMBL" id="PTM54773.1"/>
    </source>
</evidence>
<reference evidence="1 2" key="1">
    <citation type="submission" date="2018-04" db="EMBL/GenBank/DDBJ databases">
        <title>Genomic Encyclopedia of Archaeal and Bacterial Type Strains, Phase II (KMG-II): from individual species to whole genera.</title>
        <authorList>
            <person name="Goeker M."/>
        </authorList>
    </citation>
    <scope>NUCLEOTIDE SEQUENCE [LARGE SCALE GENOMIC DNA]</scope>
    <source>
        <strain evidence="1 2">DSM 45169</strain>
    </source>
</reference>
<proteinExistence type="predicted"/>
<protein>
    <submittedName>
        <fullName evidence="1">Uncharacterized protein</fullName>
    </submittedName>
</protein>
<keyword evidence="2" id="KW-1185">Reference proteome</keyword>
<sequence>MLSKVKMMLEEAKEYMPNFRKPLASKKGSPTLEYVGILAAGALFAALLVAVFSDDDNTIFSELQERVTNAITGGGDDD</sequence>
<evidence type="ECO:0000313" key="2">
    <source>
        <dbReference type="Proteomes" id="UP000241639"/>
    </source>
</evidence>
<organism evidence="1 2">
    <name type="scientific">Desmospora activa DSM 45169</name>
    <dbReference type="NCBI Taxonomy" id="1121389"/>
    <lineage>
        <taxon>Bacteria</taxon>
        <taxon>Bacillati</taxon>
        <taxon>Bacillota</taxon>
        <taxon>Bacilli</taxon>
        <taxon>Bacillales</taxon>
        <taxon>Thermoactinomycetaceae</taxon>
        <taxon>Desmospora</taxon>
    </lineage>
</organism>